<dbReference type="PANTHER" id="PTHR23115">
    <property type="entry name" value="TRANSLATION FACTOR"/>
    <property type="match status" value="1"/>
</dbReference>
<dbReference type="Gene3D" id="2.40.30.10">
    <property type="entry name" value="Translation factors"/>
    <property type="match status" value="2"/>
</dbReference>
<dbReference type="PRINTS" id="PR00315">
    <property type="entry name" value="ELONGATNFCT"/>
</dbReference>
<evidence type="ECO:0000256" key="7">
    <source>
        <dbReference type="ARBA" id="ARBA00022917"/>
    </source>
</evidence>
<dbReference type="CDD" id="cd16267">
    <property type="entry name" value="HBS1-like_II"/>
    <property type="match status" value="1"/>
</dbReference>
<dbReference type="AlphaFoldDB" id="A0AAN6JU77"/>
<keyword evidence="8" id="KW-0342">GTP-binding</keyword>
<feature type="compositionally biased region" description="Polar residues" evidence="12">
    <location>
        <begin position="244"/>
        <end position="256"/>
    </location>
</feature>
<dbReference type="GO" id="GO:0006417">
    <property type="term" value="P:regulation of translation"/>
    <property type="evidence" value="ECO:0007669"/>
    <property type="project" value="UniProtKB-KW"/>
</dbReference>
<comment type="similarity">
    <text evidence="2">Belongs to the TRAFAC class translation factor GTPase superfamily. Classic translation factor GTPase family. EF-Tu/EF-1A subfamily.</text>
</comment>
<dbReference type="Pfam" id="PF22594">
    <property type="entry name" value="GTP-eEF1A_C"/>
    <property type="match status" value="1"/>
</dbReference>
<accession>A0AAN6JU77</accession>
<comment type="catalytic activity">
    <reaction evidence="9">
        <text>GTP + H2O = GDP + phosphate + H(+)</text>
        <dbReference type="Rhea" id="RHEA:19669"/>
        <dbReference type="ChEBI" id="CHEBI:15377"/>
        <dbReference type="ChEBI" id="CHEBI:15378"/>
        <dbReference type="ChEBI" id="CHEBI:37565"/>
        <dbReference type="ChEBI" id="CHEBI:43474"/>
        <dbReference type="ChEBI" id="CHEBI:58189"/>
    </reaction>
    <physiologicalReaction direction="left-to-right" evidence="9">
        <dbReference type="Rhea" id="RHEA:19670"/>
    </physiologicalReaction>
</comment>
<evidence type="ECO:0000256" key="2">
    <source>
        <dbReference type="ARBA" id="ARBA00007249"/>
    </source>
</evidence>
<evidence type="ECO:0000313" key="14">
    <source>
        <dbReference type="EMBL" id="KAK0557066.1"/>
    </source>
</evidence>
<dbReference type="InterPro" id="IPR009000">
    <property type="entry name" value="Transl_B-barrel_sf"/>
</dbReference>
<protein>
    <recommendedName>
        <fullName evidence="11">Elongation factor 1 alpha-like protein</fullName>
    </recommendedName>
</protein>
<dbReference type="CDD" id="cd01883">
    <property type="entry name" value="EF1_alpha"/>
    <property type="match status" value="1"/>
</dbReference>
<dbReference type="FunFam" id="3.40.50.300:FF:000204">
    <property type="entry name" value="Translation elongation factor Tu"/>
    <property type="match status" value="1"/>
</dbReference>
<feature type="compositionally biased region" description="Low complexity" evidence="12">
    <location>
        <begin position="415"/>
        <end position="427"/>
    </location>
</feature>
<dbReference type="PROSITE" id="PS00301">
    <property type="entry name" value="G_TR_1"/>
    <property type="match status" value="1"/>
</dbReference>
<comment type="caution">
    <text evidence="14">The sequence shown here is derived from an EMBL/GenBank/DDBJ whole genome shotgun (WGS) entry which is preliminary data.</text>
</comment>
<dbReference type="GO" id="GO:0003924">
    <property type="term" value="F:GTPase activity"/>
    <property type="evidence" value="ECO:0007669"/>
    <property type="project" value="InterPro"/>
</dbReference>
<comment type="subcellular location">
    <subcellularLocation>
        <location evidence="1">Cytoplasm</location>
    </subcellularLocation>
</comment>
<dbReference type="GO" id="GO:0005829">
    <property type="term" value="C:cytosol"/>
    <property type="evidence" value="ECO:0007669"/>
    <property type="project" value="GOC"/>
</dbReference>
<dbReference type="PROSITE" id="PS51722">
    <property type="entry name" value="G_TR_2"/>
    <property type="match status" value="1"/>
</dbReference>
<dbReference type="Pfam" id="PF08938">
    <property type="entry name" value="HBS1_N"/>
    <property type="match status" value="1"/>
</dbReference>
<name>A0AAN6JU77_9BASI</name>
<evidence type="ECO:0000256" key="1">
    <source>
        <dbReference type="ARBA" id="ARBA00004496"/>
    </source>
</evidence>
<keyword evidence="7" id="KW-0648">Protein biosynthesis</keyword>
<evidence type="ECO:0000259" key="13">
    <source>
        <dbReference type="PROSITE" id="PS51722"/>
    </source>
</evidence>
<dbReference type="CDD" id="cd04093">
    <property type="entry name" value="HBS1_C_III"/>
    <property type="match status" value="1"/>
</dbReference>
<feature type="domain" description="Tr-type G" evidence="13">
    <location>
        <begin position="552"/>
        <end position="776"/>
    </location>
</feature>
<dbReference type="Pfam" id="PF00009">
    <property type="entry name" value="GTP_EFTU"/>
    <property type="match status" value="1"/>
</dbReference>
<evidence type="ECO:0000256" key="12">
    <source>
        <dbReference type="SAM" id="MobiDB-lite"/>
    </source>
</evidence>
<organism evidence="14 15">
    <name type="scientific">Tilletia horrida</name>
    <dbReference type="NCBI Taxonomy" id="155126"/>
    <lineage>
        <taxon>Eukaryota</taxon>
        <taxon>Fungi</taxon>
        <taxon>Dikarya</taxon>
        <taxon>Basidiomycota</taxon>
        <taxon>Ustilaginomycotina</taxon>
        <taxon>Exobasidiomycetes</taxon>
        <taxon>Tilletiales</taxon>
        <taxon>Tilletiaceae</taxon>
        <taxon>Tilletia</taxon>
    </lineage>
</organism>
<feature type="compositionally biased region" description="Low complexity" evidence="12">
    <location>
        <begin position="213"/>
        <end position="229"/>
    </location>
</feature>
<keyword evidence="4" id="KW-0547">Nucleotide-binding</keyword>
<evidence type="ECO:0000256" key="5">
    <source>
        <dbReference type="ARBA" id="ARBA00022801"/>
    </source>
</evidence>
<dbReference type="FunFam" id="2.40.30.10:FF:000107">
    <property type="entry name" value="Related to translation elongation factor HBS1"/>
    <property type="match status" value="1"/>
</dbReference>
<sequence>MSRHRAVRNLDIDAILTADDGYDEVEDPYEDITDQERADLNSALHGVIEIIGPASQSGFSDREIKDVLWDSYFDVPSTVTHFLDEQHKKQAKAIKKQDDESLAEQGLATTTPAATARPEPAKPMTALQRLAAARQNQRQTATPPAAASTPTTQSPAPAPEKPAAPKSKLAALAAARAKTSAPSSTVAPKEVISSTPVPTISPAPPAKPLSRLQQKIQAAQEAKARQANASNGGAEAVPMDIIPDTTSASTGDVQESSAQQYARAQLASGLAVALLFPIATKEDAHKALPKSFDRMQLDDVGQTSDACIQSSPDFGEAHVAATHIAATFGPGLMATVRDAGQQGNVDISASATQSPNTIRSHATQFPHLFPLRRSDASSADSHADGLRAAFAGPSPDDKVLQAREGTRLGVGGRTAPAKRAAPVAASEAAERKKAAAASAGSSNNASRIGSGAATPNVRSDNPGKQTPQKKAAATGQSGDRAEPVQVSQLQSDIEGLGLSGNRNINVGDGGEENAGTGSKGTAEVQKDKAAAKVAVSNEKIIEAWEKQQQTGKASLSLIVVGHVDAGKSTLMGKLLHELGRVTDREQSANERASARIGKGSFAYAWALDSSEEERSRGVTIDIAQDTFSTAHRHFTLLDAPGHRDFIPNMISGSAQADAAILVIDASIGAFEAGFGPNGQTREHALLLRSLGVQQLVVVVNKLDAVEWDQARFDEIHAELKPFLSRTGFDVNKINFIPCGAAMGENLGARTDDSPLNAWYSGATLLDVLDALEPPSRQLRSPVRMPLTNVFKGQTAIASGIGAAGRLLTGVVQVGDRLRVVPGDESAVIKTIEADEEQVPWAVAGTNVTLYLTSIDQMHVNIGSVLCTPAAEVPICSTFIAQVLVFEPTYPLVAGSQVELFHHSANVPATLTELISITDKSTGQATKRKPRVLAKGVTALVRITVQAGGAAGQSRGIPVEDFKTNKDMARVLLRREGQTVAAGIITELATS</sequence>
<feature type="compositionally biased region" description="Basic and acidic residues" evidence="12">
    <location>
        <begin position="395"/>
        <end position="406"/>
    </location>
</feature>
<feature type="compositionally biased region" description="Low complexity" evidence="12">
    <location>
        <begin position="164"/>
        <end position="184"/>
    </location>
</feature>
<dbReference type="Proteomes" id="UP001176517">
    <property type="component" value="Unassembled WGS sequence"/>
</dbReference>
<dbReference type="FunFam" id="2.40.30.10:FF:000020">
    <property type="entry name" value="Translation elongation factor EF-1"/>
    <property type="match status" value="1"/>
</dbReference>
<gene>
    <name evidence="14" type="ORF">OC846_000713</name>
</gene>
<feature type="compositionally biased region" description="Low complexity" evidence="12">
    <location>
        <begin position="130"/>
        <end position="155"/>
    </location>
</feature>
<feature type="region of interest" description="Disordered" evidence="12">
    <location>
        <begin position="374"/>
        <end position="523"/>
    </location>
</feature>
<dbReference type="InterPro" id="IPR054696">
    <property type="entry name" value="GTP-eEF1A_C"/>
</dbReference>
<evidence type="ECO:0000256" key="6">
    <source>
        <dbReference type="ARBA" id="ARBA00022845"/>
    </source>
</evidence>
<feature type="region of interest" description="Disordered" evidence="12">
    <location>
        <begin position="130"/>
        <end position="256"/>
    </location>
</feature>
<dbReference type="SUPFAM" id="SSF52540">
    <property type="entry name" value="P-loop containing nucleoside triphosphate hydrolases"/>
    <property type="match status" value="1"/>
</dbReference>
<keyword evidence="3" id="KW-0963">Cytoplasm</keyword>
<keyword evidence="5" id="KW-0378">Hydrolase</keyword>
<dbReference type="InterPro" id="IPR009001">
    <property type="entry name" value="Transl_elong_EF1A/Init_IF2_C"/>
</dbReference>
<evidence type="ECO:0000256" key="8">
    <source>
        <dbReference type="ARBA" id="ARBA00023134"/>
    </source>
</evidence>
<dbReference type="InterPro" id="IPR000795">
    <property type="entry name" value="T_Tr_GTP-bd_dom"/>
</dbReference>
<dbReference type="InterPro" id="IPR015033">
    <property type="entry name" value="HBS1-like_N"/>
</dbReference>
<evidence type="ECO:0000256" key="11">
    <source>
        <dbReference type="ARBA" id="ARBA00074866"/>
    </source>
</evidence>
<evidence type="ECO:0000256" key="4">
    <source>
        <dbReference type="ARBA" id="ARBA00022741"/>
    </source>
</evidence>
<comment type="subunit">
    <text evidence="10">Component of the Dom34-Hbs1 complex, also named Pelota-HBS1L complex, composed of dom34 and hbs1.</text>
</comment>
<dbReference type="SUPFAM" id="SSF50447">
    <property type="entry name" value="Translation proteins"/>
    <property type="match status" value="1"/>
</dbReference>
<feature type="compositionally biased region" description="Polar residues" evidence="12">
    <location>
        <begin position="456"/>
        <end position="468"/>
    </location>
</feature>
<keyword evidence="6" id="KW-0810">Translation regulation</keyword>
<dbReference type="Gene3D" id="3.40.50.300">
    <property type="entry name" value="P-loop containing nucleotide triphosphate hydrolases"/>
    <property type="match status" value="1"/>
</dbReference>
<feature type="compositionally biased region" description="Low complexity" evidence="12">
    <location>
        <begin position="435"/>
        <end position="453"/>
    </location>
</feature>
<keyword evidence="15" id="KW-1185">Reference proteome</keyword>
<dbReference type="GO" id="GO:0005525">
    <property type="term" value="F:GTP binding"/>
    <property type="evidence" value="ECO:0007669"/>
    <property type="project" value="UniProtKB-KW"/>
</dbReference>
<dbReference type="SUPFAM" id="SSF50465">
    <property type="entry name" value="EF-Tu/eEF-1alpha/eIF2-gamma C-terminal domain"/>
    <property type="match status" value="1"/>
</dbReference>
<proteinExistence type="inferred from homology"/>
<dbReference type="EMBL" id="JAPDMZ010000008">
    <property type="protein sequence ID" value="KAK0557066.1"/>
    <property type="molecule type" value="Genomic_DNA"/>
</dbReference>
<evidence type="ECO:0000256" key="9">
    <source>
        <dbReference type="ARBA" id="ARBA00049117"/>
    </source>
</evidence>
<dbReference type="GO" id="GO:0002184">
    <property type="term" value="P:cytoplasmic translational termination"/>
    <property type="evidence" value="ECO:0007669"/>
    <property type="project" value="UniProtKB-ARBA"/>
</dbReference>
<dbReference type="InterPro" id="IPR031157">
    <property type="entry name" value="G_TR_CS"/>
</dbReference>
<dbReference type="InterPro" id="IPR027417">
    <property type="entry name" value="P-loop_NTPase"/>
</dbReference>
<reference evidence="14" key="1">
    <citation type="journal article" date="2023" name="PhytoFront">
        <title>Draft Genome Resources of Seven Strains of Tilletia horrida, Causal Agent of Kernel Smut of Rice.</title>
        <authorList>
            <person name="Khanal S."/>
            <person name="Antony Babu S."/>
            <person name="Zhou X.G."/>
        </authorList>
    </citation>
    <scope>NUCLEOTIDE SEQUENCE</scope>
    <source>
        <strain evidence="14">TX6</strain>
    </source>
</reference>
<evidence type="ECO:0000256" key="3">
    <source>
        <dbReference type="ARBA" id="ARBA00022490"/>
    </source>
</evidence>
<evidence type="ECO:0000256" key="10">
    <source>
        <dbReference type="ARBA" id="ARBA00063537"/>
    </source>
</evidence>
<evidence type="ECO:0000313" key="15">
    <source>
        <dbReference type="Proteomes" id="UP001176517"/>
    </source>
</evidence>
<dbReference type="GO" id="GO:1990533">
    <property type="term" value="C:Dom34-Hbs1 complex"/>
    <property type="evidence" value="ECO:0007669"/>
    <property type="project" value="UniProtKB-ARBA"/>
</dbReference>
<dbReference type="InterPro" id="IPR050100">
    <property type="entry name" value="TRAFAC_GTPase_members"/>
</dbReference>